<proteinExistence type="inferred from homology"/>
<dbReference type="InterPro" id="IPR036259">
    <property type="entry name" value="MFS_trans_sf"/>
</dbReference>
<evidence type="ECO:0000259" key="9">
    <source>
        <dbReference type="PROSITE" id="PS50850"/>
    </source>
</evidence>
<keyword evidence="3" id="KW-0813">Transport</keyword>
<evidence type="ECO:0000256" key="7">
    <source>
        <dbReference type="ARBA" id="ARBA00023136"/>
    </source>
</evidence>
<name>A0ABQ5TK11_9BACI</name>
<feature type="transmembrane region" description="Helical" evidence="8">
    <location>
        <begin position="12"/>
        <end position="35"/>
    </location>
</feature>
<feature type="transmembrane region" description="Helical" evidence="8">
    <location>
        <begin position="366"/>
        <end position="386"/>
    </location>
</feature>
<feature type="transmembrane region" description="Helical" evidence="8">
    <location>
        <begin position="112"/>
        <end position="130"/>
    </location>
</feature>
<keyword evidence="4" id="KW-1003">Cell membrane</keyword>
<keyword evidence="7 8" id="KW-0472">Membrane</keyword>
<feature type="transmembrane region" description="Helical" evidence="8">
    <location>
        <begin position="261"/>
        <end position="279"/>
    </location>
</feature>
<dbReference type="CDD" id="cd17324">
    <property type="entry name" value="MFS_NepI_like"/>
    <property type="match status" value="1"/>
</dbReference>
<feature type="transmembrane region" description="Helical" evidence="8">
    <location>
        <begin position="142"/>
        <end position="165"/>
    </location>
</feature>
<evidence type="ECO:0000256" key="1">
    <source>
        <dbReference type="ARBA" id="ARBA00004651"/>
    </source>
</evidence>
<evidence type="ECO:0000313" key="11">
    <source>
        <dbReference type="Proteomes" id="UP001275436"/>
    </source>
</evidence>
<evidence type="ECO:0000256" key="3">
    <source>
        <dbReference type="ARBA" id="ARBA00022448"/>
    </source>
</evidence>
<comment type="caution">
    <text evidence="10">The sequence shown here is derived from an EMBL/GenBank/DDBJ whole genome shotgun (WGS) entry which is preliminary data.</text>
</comment>
<evidence type="ECO:0000256" key="2">
    <source>
        <dbReference type="ARBA" id="ARBA00008335"/>
    </source>
</evidence>
<keyword evidence="5 8" id="KW-0812">Transmembrane</keyword>
<gene>
    <name evidence="10" type="ORF">MACH08_29870</name>
</gene>
<dbReference type="EMBL" id="BSKO01000001">
    <property type="protein sequence ID" value="GLO67203.1"/>
    <property type="molecule type" value="Genomic_DNA"/>
</dbReference>
<dbReference type="SUPFAM" id="SSF103473">
    <property type="entry name" value="MFS general substrate transporter"/>
    <property type="match status" value="1"/>
</dbReference>
<dbReference type="Proteomes" id="UP001275436">
    <property type="component" value="Unassembled WGS sequence"/>
</dbReference>
<evidence type="ECO:0000256" key="5">
    <source>
        <dbReference type="ARBA" id="ARBA00022692"/>
    </source>
</evidence>
<organism evidence="10 11">
    <name type="scientific">Oceanobacillus kimchii</name>
    <dbReference type="NCBI Taxonomy" id="746691"/>
    <lineage>
        <taxon>Bacteria</taxon>
        <taxon>Bacillati</taxon>
        <taxon>Bacillota</taxon>
        <taxon>Bacilli</taxon>
        <taxon>Bacillales</taxon>
        <taxon>Bacillaceae</taxon>
        <taxon>Oceanobacillus</taxon>
    </lineage>
</organism>
<dbReference type="PANTHER" id="PTHR43271">
    <property type="entry name" value="BLL2771 PROTEIN"/>
    <property type="match status" value="1"/>
</dbReference>
<sequence>MKKDNKYGVKDAFFWRISFALALGSFFIFASLYAVQPLSSVFVQEFQISVSQSTLTISMNIVGLIIGLIIFGFISDRIGRTVFIKLSLIGAAIPFLLIPMVDYFILIITLRFVQGFLLAGLPAAALAYISEEIDRRSASIATALYISSNALGGMVGRVLTGSLAAEFSWEIGFYVLAALGIFIFILMTLLLPKSKFFHPSKVSIGKDLQGMLYHLKDPSMIVVFGLGVVLQYAFTSIWTFLPFHLESDTFSMSLQGISNTFYAYGLGIIGAPMAGWLASRLGLPNVQIGGIVVLCLGTALTFSTSVSVIVIGLCIICLGFFTTHSLTAASVTERATHHKGSASSLYLVSYYIGVTLGSSAGPLWNMFGWNGIVTVALMLPLIYILLKRYVQFRVDKKRENKETAI</sequence>
<feature type="transmembrane region" description="Helical" evidence="8">
    <location>
        <begin position="291"/>
        <end position="321"/>
    </location>
</feature>
<dbReference type="Pfam" id="PF07690">
    <property type="entry name" value="MFS_1"/>
    <property type="match status" value="1"/>
</dbReference>
<evidence type="ECO:0000313" key="10">
    <source>
        <dbReference type="EMBL" id="GLO67203.1"/>
    </source>
</evidence>
<dbReference type="PROSITE" id="PS50850">
    <property type="entry name" value="MFS"/>
    <property type="match status" value="1"/>
</dbReference>
<dbReference type="InterPro" id="IPR011701">
    <property type="entry name" value="MFS"/>
</dbReference>
<dbReference type="InterPro" id="IPR020846">
    <property type="entry name" value="MFS_dom"/>
</dbReference>
<evidence type="ECO:0000256" key="6">
    <source>
        <dbReference type="ARBA" id="ARBA00022989"/>
    </source>
</evidence>
<reference evidence="10 11" key="1">
    <citation type="submission" date="2023-02" db="EMBL/GenBank/DDBJ databases">
        <title>Oceanobacillus kimchii IFOP_LL358 isolated form Alexandrium catenella lab strain.</title>
        <authorList>
            <person name="Gajardo G."/>
            <person name="Ueki S."/>
            <person name="Maruyama F."/>
        </authorList>
    </citation>
    <scope>NUCLEOTIDE SEQUENCE [LARGE SCALE GENOMIC DNA]</scope>
    <source>
        <strain evidence="10 11">IFOP_LL358</strain>
    </source>
</reference>
<feature type="transmembrane region" description="Helical" evidence="8">
    <location>
        <begin position="86"/>
        <end position="106"/>
    </location>
</feature>
<feature type="transmembrane region" description="Helical" evidence="8">
    <location>
        <begin position="171"/>
        <end position="191"/>
    </location>
</feature>
<dbReference type="PANTHER" id="PTHR43271:SF2">
    <property type="entry name" value="BLL2771 PROTEIN"/>
    <property type="match status" value="1"/>
</dbReference>
<keyword evidence="6 8" id="KW-1133">Transmembrane helix</keyword>
<evidence type="ECO:0000256" key="4">
    <source>
        <dbReference type="ARBA" id="ARBA00022475"/>
    </source>
</evidence>
<comment type="subcellular location">
    <subcellularLocation>
        <location evidence="1">Cell membrane</location>
        <topology evidence="1">Multi-pass membrane protein</topology>
    </subcellularLocation>
</comment>
<evidence type="ECO:0000256" key="8">
    <source>
        <dbReference type="SAM" id="Phobius"/>
    </source>
</evidence>
<dbReference type="Gene3D" id="1.20.1250.20">
    <property type="entry name" value="MFS general substrate transporter like domains"/>
    <property type="match status" value="1"/>
</dbReference>
<feature type="transmembrane region" description="Helical" evidence="8">
    <location>
        <begin position="221"/>
        <end position="241"/>
    </location>
</feature>
<accession>A0ABQ5TK11</accession>
<feature type="domain" description="Major facilitator superfamily (MFS) profile" evidence="9">
    <location>
        <begin position="17"/>
        <end position="398"/>
    </location>
</feature>
<dbReference type="RefSeq" id="WP_077597236.1">
    <property type="nucleotide sequence ID" value="NZ_BSKO01000001.1"/>
</dbReference>
<comment type="similarity">
    <text evidence="2">Belongs to the major facilitator superfamily.</text>
</comment>
<keyword evidence="11" id="KW-1185">Reference proteome</keyword>
<feature type="transmembrane region" description="Helical" evidence="8">
    <location>
        <begin position="55"/>
        <end position="74"/>
    </location>
</feature>
<protein>
    <submittedName>
        <fullName evidence="10">MFS transporter</fullName>
    </submittedName>
</protein>